<gene>
    <name evidence="3" type="ORF">CAMP_LOCUS17713</name>
</gene>
<dbReference type="Proteomes" id="UP001152747">
    <property type="component" value="Unassembled WGS sequence"/>
</dbReference>
<evidence type="ECO:0000313" key="4">
    <source>
        <dbReference type="Proteomes" id="UP001152747"/>
    </source>
</evidence>
<sequence>MLIQPIFLLLSIFVGFGECGKSRRISDDEYFGVSSPKPPPQTHTYDNYALCVDLCEIPCTQTIVHFGLEEKTWHQCTQLKKPEESFMDAMKSGSLLNTLIMILIITIVSILLIMCVYYCCCTRPKIEKKYGEVGHEEFIEKLDPYHPQNHHNHHHTRDDRQTINKKSNVIEC</sequence>
<reference evidence="3" key="1">
    <citation type="submission" date="2022-11" db="EMBL/GenBank/DDBJ databases">
        <authorList>
            <person name="Kikuchi T."/>
        </authorList>
    </citation>
    <scope>NUCLEOTIDE SEQUENCE</scope>
    <source>
        <strain evidence="3">PS1010</strain>
    </source>
</reference>
<feature type="chain" id="PRO_5040113573" evidence="2">
    <location>
        <begin position="20"/>
        <end position="172"/>
    </location>
</feature>
<dbReference type="EMBL" id="CANHGI010000006">
    <property type="protein sequence ID" value="CAI5455076.1"/>
    <property type="molecule type" value="Genomic_DNA"/>
</dbReference>
<name>A0A9P1IZ62_9PELO</name>
<keyword evidence="1" id="KW-1133">Transmembrane helix</keyword>
<protein>
    <submittedName>
        <fullName evidence="3">Uncharacterized protein</fullName>
    </submittedName>
</protein>
<feature type="signal peptide" evidence="2">
    <location>
        <begin position="1"/>
        <end position="19"/>
    </location>
</feature>
<keyword evidence="1" id="KW-0472">Membrane</keyword>
<comment type="caution">
    <text evidence="3">The sequence shown here is derived from an EMBL/GenBank/DDBJ whole genome shotgun (WGS) entry which is preliminary data.</text>
</comment>
<evidence type="ECO:0000256" key="2">
    <source>
        <dbReference type="SAM" id="SignalP"/>
    </source>
</evidence>
<accession>A0A9P1IZ62</accession>
<feature type="transmembrane region" description="Helical" evidence="1">
    <location>
        <begin position="95"/>
        <end position="120"/>
    </location>
</feature>
<keyword evidence="1" id="KW-0812">Transmembrane</keyword>
<dbReference type="OrthoDB" id="5779998at2759"/>
<evidence type="ECO:0000313" key="3">
    <source>
        <dbReference type="EMBL" id="CAI5455076.1"/>
    </source>
</evidence>
<evidence type="ECO:0000256" key="1">
    <source>
        <dbReference type="SAM" id="Phobius"/>
    </source>
</evidence>
<dbReference type="AlphaFoldDB" id="A0A9P1IZ62"/>
<keyword evidence="4" id="KW-1185">Reference proteome</keyword>
<proteinExistence type="predicted"/>
<keyword evidence="2" id="KW-0732">Signal</keyword>
<organism evidence="3 4">
    <name type="scientific">Caenorhabditis angaria</name>
    <dbReference type="NCBI Taxonomy" id="860376"/>
    <lineage>
        <taxon>Eukaryota</taxon>
        <taxon>Metazoa</taxon>
        <taxon>Ecdysozoa</taxon>
        <taxon>Nematoda</taxon>
        <taxon>Chromadorea</taxon>
        <taxon>Rhabditida</taxon>
        <taxon>Rhabditina</taxon>
        <taxon>Rhabditomorpha</taxon>
        <taxon>Rhabditoidea</taxon>
        <taxon>Rhabditidae</taxon>
        <taxon>Peloderinae</taxon>
        <taxon>Caenorhabditis</taxon>
    </lineage>
</organism>